<dbReference type="InterPro" id="IPR036865">
    <property type="entry name" value="CRAL-TRIO_dom_sf"/>
</dbReference>
<evidence type="ECO:0000313" key="5">
    <source>
        <dbReference type="Proteomes" id="UP000253551"/>
    </source>
</evidence>
<dbReference type="SUPFAM" id="SSF52087">
    <property type="entry name" value="CRAL/TRIO domain"/>
    <property type="match status" value="1"/>
</dbReference>
<dbReference type="PANTHER" id="PTHR10194">
    <property type="entry name" value="RAS GTPASE-ACTIVATING PROTEINS"/>
    <property type="match status" value="1"/>
</dbReference>
<dbReference type="EMBL" id="PJQM01001187">
    <property type="protein sequence ID" value="RCI02984.1"/>
    <property type="molecule type" value="Genomic_DNA"/>
</dbReference>
<dbReference type="PROSITE" id="PS00509">
    <property type="entry name" value="RAS_GTPASE_ACTIV_1"/>
    <property type="match status" value="1"/>
</dbReference>
<organism evidence="4 5">
    <name type="scientific">Rhizopus stolonifer</name>
    <name type="common">Rhizopus nigricans</name>
    <dbReference type="NCBI Taxonomy" id="4846"/>
    <lineage>
        <taxon>Eukaryota</taxon>
        <taxon>Fungi</taxon>
        <taxon>Fungi incertae sedis</taxon>
        <taxon>Mucoromycota</taxon>
        <taxon>Mucoromycotina</taxon>
        <taxon>Mucoromycetes</taxon>
        <taxon>Mucorales</taxon>
        <taxon>Mucorineae</taxon>
        <taxon>Rhizopodaceae</taxon>
        <taxon>Rhizopus</taxon>
    </lineage>
</organism>
<name>A0A367KL68_RHIST</name>
<feature type="non-terminal residue" evidence="4">
    <location>
        <position position="1766"/>
    </location>
</feature>
<dbReference type="STRING" id="4846.A0A367KL68"/>
<dbReference type="PROSITE" id="PS50018">
    <property type="entry name" value="RAS_GTPASE_ACTIV_2"/>
    <property type="match status" value="1"/>
</dbReference>
<dbReference type="InterPro" id="IPR001936">
    <property type="entry name" value="RasGAP_dom"/>
</dbReference>
<dbReference type="Gene3D" id="1.10.506.10">
    <property type="entry name" value="GTPase Activation - p120gap, domain 1"/>
    <property type="match status" value="2"/>
</dbReference>
<feature type="domain" description="Ras-GAP" evidence="3">
    <location>
        <begin position="414"/>
        <end position="610"/>
    </location>
</feature>
<dbReference type="InterPro" id="IPR039360">
    <property type="entry name" value="Ras_GTPase"/>
</dbReference>
<dbReference type="SMART" id="SM00323">
    <property type="entry name" value="RasGAP"/>
    <property type="match status" value="1"/>
</dbReference>
<evidence type="ECO:0000256" key="1">
    <source>
        <dbReference type="ARBA" id="ARBA00022468"/>
    </source>
</evidence>
<dbReference type="Proteomes" id="UP000253551">
    <property type="component" value="Unassembled WGS sequence"/>
</dbReference>
<dbReference type="InterPro" id="IPR001251">
    <property type="entry name" value="CRAL-TRIO_dom"/>
</dbReference>
<dbReference type="OrthoDB" id="28245at2759"/>
<dbReference type="InterPro" id="IPR011993">
    <property type="entry name" value="PH-like_dom_sf"/>
</dbReference>
<dbReference type="PANTHER" id="PTHR10194:SF142">
    <property type="entry name" value="NEUROFIBROMIN"/>
    <property type="match status" value="1"/>
</dbReference>
<protein>
    <submittedName>
        <fullName evidence="4">Ras GTPase activating protein ira2</fullName>
    </submittedName>
</protein>
<evidence type="ECO:0000313" key="4">
    <source>
        <dbReference type="EMBL" id="RCI02984.1"/>
    </source>
</evidence>
<keyword evidence="2" id="KW-0597">Phosphoprotein</keyword>
<dbReference type="InterPro" id="IPR023152">
    <property type="entry name" value="RasGAP_CS"/>
</dbReference>
<reference evidence="4 5" key="1">
    <citation type="journal article" date="2018" name="G3 (Bethesda)">
        <title>Phylogenetic and Phylogenomic Definition of Rhizopus Species.</title>
        <authorList>
            <person name="Gryganskyi A.P."/>
            <person name="Golan J."/>
            <person name="Dolatabadi S."/>
            <person name="Mondo S."/>
            <person name="Robb S."/>
            <person name="Idnurm A."/>
            <person name="Muszewska A."/>
            <person name="Steczkiewicz K."/>
            <person name="Masonjones S."/>
            <person name="Liao H.L."/>
            <person name="Gajdeczka M.T."/>
            <person name="Anike F."/>
            <person name="Vuek A."/>
            <person name="Anishchenko I.M."/>
            <person name="Voigt K."/>
            <person name="de Hoog G.S."/>
            <person name="Smith M.E."/>
            <person name="Heitman J."/>
            <person name="Vilgalys R."/>
            <person name="Stajich J.E."/>
        </authorList>
    </citation>
    <scope>NUCLEOTIDE SEQUENCE [LARGE SCALE GENOMIC DNA]</scope>
    <source>
        <strain evidence="4 5">LSU 92-RS-03</strain>
    </source>
</reference>
<keyword evidence="1" id="KW-0343">GTPase activation</keyword>
<dbReference type="CDD" id="cd00170">
    <property type="entry name" value="SEC14"/>
    <property type="match status" value="1"/>
</dbReference>
<comment type="caution">
    <text evidence="4">The sequence shown here is derived from an EMBL/GenBank/DDBJ whole genome shotgun (WGS) entry which is preliminary data.</text>
</comment>
<dbReference type="Pfam" id="PF00616">
    <property type="entry name" value="RasGAP"/>
    <property type="match status" value="1"/>
</dbReference>
<keyword evidence="5" id="KW-1185">Reference proteome</keyword>
<gene>
    <name evidence="4" type="primary">IRA2_9</name>
    <name evidence="4" type="ORF">CU098_003444</name>
</gene>
<dbReference type="GO" id="GO:0005096">
    <property type="term" value="F:GTPase activator activity"/>
    <property type="evidence" value="ECO:0007669"/>
    <property type="project" value="UniProtKB-KW"/>
</dbReference>
<evidence type="ECO:0000259" key="3">
    <source>
        <dbReference type="PROSITE" id="PS50018"/>
    </source>
</evidence>
<dbReference type="Pfam" id="PF13716">
    <property type="entry name" value="CRAL_TRIO_2"/>
    <property type="match status" value="1"/>
</dbReference>
<accession>A0A367KL68</accession>
<dbReference type="Gene3D" id="2.30.29.30">
    <property type="entry name" value="Pleckstrin-homology domain (PH domain)/Phosphotyrosine-binding domain (PTB)"/>
    <property type="match status" value="1"/>
</dbReference>
<dbReference type="Gene3D" id="3.40.525.10">
    <property type="entry name" value="CRAL-TRIO lipid binding domain"/>
    <property type="match status" value="1"/>
</dbReference>
<evidence type="ECO:0000256" key="2">
    <source>
        <dbReference type="ARBA" id="ARBA00022553"/>
    </source>
</evidence>
<proteinExistence type="predicted"/>
<dbReference type="SUPFAM" id="SSF48350">
    <property type="entry name" value="GTPase activation domain, GAP"/>
    <property type="match status" value="1"/>
</dbReference>
<sequence>MGSSASIISKPQPDPEIYEEKSTEWQNFTGFLAALGGCCLTREREMNDSASQSSDNSKKIANGPFTMVDGFVAEMTEMLVSSNVYVREGIKDTLGNDLSPTLFMLLFRHLEDRMKKCFDSSGQPIHTNENRLFVEQLVLVLRLILDRLVNPGDYLLSIDFSTLVRQFLDYLDRLSNTYVTLRIKIKACILIEALMEKKESIIIQNSIVLRNKMLETLVDWTSHVSLLQKSHEEDNNLERLQRDLDQACLKAIVNVLHQLPLQPLDNVRPADAHLIKSKLFLKHFNFFRKVLDGYKRAEREIMLMQQKGSLIKTVSESYQDIAQMKELTILAMSHLLSANVEAGLKYSLSMGYDDDQKTRTSFMQVLTNILDQGTEFETLAENVVTDRYEKLIDMLVNSEMEIALTLCAVCPSSDISGLAEILLICFESRRKIIPLLKAVVEREVIRTEQEATLFRGTTMATRLLSAYAKFTCVDYMRITLLPVMQFINTLPDSQLTWELDPQKLSSSEDVTKNKQNVLRVTEKLLQAICSSADNAPRIFREELELIAASVGSHFPEAKYTAVGGFVFLRLFGPAILSPETAGFAKNALPKNGNARKILLQATRIMQNLANNVLFGAKEPHMVSLNDFLTNNIYQVTSFLRNISTLPDTKSDIGGANLVMDQSSYIRLHKYLTSNLERISRDLTNNYLANGASTEDLLRCKKNLEHLSTLLAQLGRPSELANVDSLHARNYAVANNNHSYSDFMRRNAHRDLTAISTEHTFYMGGKSKEGRPVFYMFTRTLDNQNTDFELLTYYMLRVMEPYLNAPFELMYDTTGFTLDNAIPIHWLDQLFSMIFNDMNDYLVAVHILNPTTHLLRHMLKLPRSLLNKVVKRLHVYSSLSELSEAIEISEFRFSKATVNLEKNPSVTIYPVTRLTNQRISIPVIVKISSEELQIISMKKQEIFESYQAILRDVYHISQLEDITPLLSLKSDHGEGISIKHDRGKSTMVLLSPQRDAILAHLRRSKQRYESSRPSNIKERAIRPNDVPGRLLNMALVNVGSNDPSLRVAAYNLLYSLSQSFKFHIGNQLFSAKDMCIPSNSTSFIVSISENLALTELHLTLEFLDEAIVGLLKSNESMQQLCLDYMVPWWKNLESFARPNIMEEVSSKSKIREIIMSLINITMERTEHMQSKVWKHLSKVEEITGMVIDCFVQYSVEKGMGSTEAEMIADTFVTMGDLLIRGKLITRMRRVIEGTSAQPCRQLVEHKSWREITVLLRFGLMLSFNSFSGAVNFLPEVYHITTMVVVTGPTLIRSTVHKTVVNVIHNLCTTSVNLPEENRRKLHYILNDICDSKNRVLFGLTNQMANAFTITPETTTDYADSINLSYLQNIVKILIDTINYGATNQDIANKWRARWMSLVTSTAFYFNPAVQPRAFVVLGCLAQDEVDDDLLYQILVALKGALAIFVETEPHLIISIIMCLTNLIDNLPSDSRYLLHLFWLSVGLIQIGHPLIFQHAVEFLHSVLRALDSRDMFMHKSIEQVLLESRANLESCAVELDDACGVNFVNYFSFAIAIILLKGLNHCENKDVVYRCLCSFLAIESKHFTKEEVIEARALGYLTGLIPFAAKENGLVDLLQLACYKDIDTGNINLELLGAGLFDFLEIPDNSTALLFVSLLVALLNTSENESEKVFLYKLLAEAATTVPEVFSLAYEPLLPKMNQIVLNTQNHELLEAVKNILLTACSESAFTQNSTQKRTQKWGLSNLGFLALLDPTLGAVKTNITLNAKLA</sequence>
<dbReference type="InterPro" id="IPR008936">
    <property type="entry name" value="Rho_GTPase_activation_prot"/>
</dbReference>